<feature type="compositionally biased region" description="Polar residues" evidence="1">
    <location>
        <begin position="103"/>
        <end position="127"/>
    </location>
</feature>
<reference evidence="2" key="1">
    <citation type="journal article" date="2020" name="New Phytol.">
        <title>Comparative genomics reveals dynamic genome evolution in host specialist ectomycorrhizal fungi.</title>
        <authorList>
            <person name="Lofgren L.A."/>
            <person name="Nguyen N.H."/>
            <person name="Vilgalys R."/>
            <person name="Ruytinx J."/>
            <person name="Liao H.L."/>
            <person name="Branco S."/>
            <person name="Kuo A."/>
            <person name="LaButti K."/>
            <person name="Lipzen A."/>
            <person name="Andreopoulos W."/>
            <person name="Pangilinan J."/>
            <person name="Riley R."/>
            <person name="Hundley H."/>
            <person name="Na H."/>
            <person name="Barry K."/>
            <person name="Grigoriev I.V."/>
            <person name="Stajich J.E."/>
            <person name="Kennedy P.G."/>
        </authorList>
    </citation>
    <scope>NUCLEOTIDE SEQUENCE</scope>
    <source>
        <strain evidence="2">FC423</strain>
    </source>
</reference>
<feature type="region of interest" description="Disordered" evidence="1">
    <location>
        <begin position="1"/>
        <end position="137"/>
    </location>
</feature>
<dbReference type="EMBL" id="JABBWM010000112">
    <property type="protein sequence ID" value="KAG2089316.1"/>
    <property type="molecule type" value="Genomic_DNA"/>
</dbReference>
<dbReference type="OrthoDB" id="2660672at2759"/>
<evidence type="ECO:0000313" key="2">
    <source>
        <dbReference type="EMBL" id="KAG2089316.1"/>
    </source>
</evidence>
<evidence type="ECO:0000313" key="3">
    <source>
        <dbReference type="Proteomes" id="UP000823399"/>
    </source>
</evidence>
<proteinExistence type="predicted"/>
<gene>
    <name evidence="2" type="ORF">F5147DRAFT_658425</name>
</gene>
<dbReference type="AlphaFoldDB" id="A0A9P7JMD2"/>
<dbReference type="Proteomes" id="UP000823399">
    <property type="component" value="Unassembled WGS sequence"/>
</dbReference>
<protein>
    <submittedName>
        <fullName evidence="2">Uncharacterized protein</fullName>
    </submittedName>
</protein>
<comment type="caution">
    <text evidence="2">The sequence shown here is derived from an EMBL/GenBank/DDBJ whole genome shotgun (WGS) entry which is preliminary data.</text>
</comment>
<keyword evidence="3" id="KW-1185">Reference proteome</keyword>
<feature type="compositionally biased region" description="Basic residues" evidence="1">
    <location>
        <begin position="48"/>
        <end position="57"/>
    </location>
</feature>
<sequence length="215" mass="23187">MSENPRPDIEPSPGTLGSNQVNVTESSNQPHRGSCQFLWKLKNGLTKKLPKRSKQTRNRTTAVHDVENEGTSSSQQVESFGFLRGAQDTLHLHPSNDNKHPTTSEIPSDSVNQGLSGESASQVQAASSGKPGRPDPHLVDVELQGACDGTQNMRSLGKHATSTASAVDNAPADLTAADGFEKTYLQPLKIIDAVLEKISDVWAIPVDWNRTNQVV</sequence>
<evidence type="ECO:0000256" key="1">
    <source>
        <dbReference type="SAM" id="MobiDB-lite"/>
    </source>
</evidence>
<accession>A0A9P7JMD2</accession>
<organism evidence="2 3">
    <name type="scientific">Suillus discolor</name>
    <dbReference type="NCBI Taxonomy" id="1912936"/>
    <lineage>
        <taxon>Eukaryota</taxon>
        <taxon>Fungi</taxon>
        <taxon>Dikarya</taxon>
        <taxon>Basidiomycota</taxon>
        <taxon>Agaricomycotina</taxon>
        <taxon>Agaricomycetes</taxon>
        <taxon>Agaricomycetidae</taxon>
        <taxon>Boletales</taxon>
        <taxon>Suillineae</taxon>
        <taxon>Suillaceae</taxon>
        <taxon>Suillus</taxon>
    </lineage>
</organism>
<dbReference type="GeneID" id="64696697"/>
<feature type="compositionally biased region" description="Polar residues" evidence="1">
    <location>
        <begin position="69"/>
        <end position="78"/>
    </location>
</feature>
<feature type="compositionally biased region" description="Polar residues" evidence="1">
    <location>
        <begin position="15"/>
        <end position="31"/>
    </location>
</feature>
<name>A0A9P7JMD2_9AGAM</name>
<feature type="compositionally biased region" description="Basic and acidic residues" evidence="1">
    <location>
        <begin position="90"/>
        <end position="102"/>
    </location>
</feature>
<dbReference type="RefSeq" id="XP_041285850.1">
    <property type="nucleotide sequence ID" value="XM_041434438.1"/>
</dbReference>